<gene>
    <name evidence="2" type="ORF">GCM10009838_00940</name>
</gene>
<feature type="domain" description="DUF4185" evidence="1">
    <location>
        <begin position="20"/>
        <end position="329"/>
    </location>
</feature>
<dbReference type="Proteomes" id="UP001499854">
    <property type="component" value="Unassembled WGS sequence"/>
</dbReference>
<proteinExistence type="predicted"/>
<dbReference type="EMBL" id="BAAAQM010000001">
    <property type="protein sequence ID" value="GAA1949689.1"/>
    <property type="molecule type" value="Genomic_DNA"/>
</dbReference>
<organism evidence="2 3">
    <name type="scientific">Catenulispora subtropica</name>
    <dbReference type="NCBI Taxonomy" id="450798"/>
    <lineage>
        <taxon>Bacteria</taxon>
        <taxon>Bacillati</taxon>
        <taxon>Actinomycetota</taxon>
        <taxon>Actinomycetes</taxon>
        <taxon>Catenulisporales</taxon>
        <taxon>Catenulisporaceae</taxon>
        <taxon>Catenulispora</taxon>
    </lineage>
</organism>
<reference evidence="2 3" key="1">
    <citation type="journal article" date="2019" name="Int. J. Syst. Evol. Microbiol.">
        <title>The Global Catalogue of Microorganisms (GCM) 10K type strain sequencing project: providing services to taxonomists for standard genome sequencing and annotation.</title>
        <authorList>
            <consortium name="The Broad Institute Genomics Platform"/>
            <consortium name="The Broad Institute Genome Sequencing Center for Infectious Disease"/>
            <person name="Wu L."/>
            <person name="Ma J."/>
        </authorList>
    </citation>
    <scope>NUCLEOTIDE SEQUENCE [LARGE SCALE GENOMIC DNA]</scope>
    <source>
        <strain evidence="2 3">JCM 16013</strain>
    </source>
</reference>
<comment type="caution">
    <text evidence="2">The sequence shown here is derived from an EMBL/GenBank/DDBJ whole genome shotgun (WGS) entry which is preliminary data.</text>
</comment>
<sequence length="342" mass="37436">MALTISPQQAVRVAQITGNGPGQTGRWQMGGADLGVMWCNPDTNVTFHVFGDNFKTVQEPSPFSGPVGSGWKPNALGRSTFVDFRGGVTWNDFNVDSKGDRAPILPLLPGEDGCVPTGGIHVNGTDYLAYVVFSAGHTDQSQTNAGGTAQSTDGGKTWQRNFNCFWSQNAQLTDPFQQSAFAYDWVNGGQYVYRFTTQSSRAGDIHLLRCPTTGVANKSTYQYWTGSAWTSDETEVGILIPGPAGEMSARYDYLLNVWYVMYHDDDAGYTVFQYAPSPTGPWSAKLNIFPDSAQQPYGIYAPEIHPQSSGTSLFFCGSDWNTYETYLFHSNLDVSCSRRATA</sequence>
<evidence type="ECO:0000259" key="1">
    <source>
        <dbReference type="Pfam" id="PF13810"/>
    </source>
</evidence>
<keyword evidence="3" id="KW-1185">Reference proteome</keyword>
<accession>A0ABN2QCN1</accession>
<name>A0ABN2QCN1_9ACTN</name>
<dbReference type="InterPro" id="IPR025442">
    <property type="entry name" value="DUF4185"/>
</dbReference>
<evidence type="ECO:0000313" key="2">
    <source>
        <dbReference type="EMBL" id="GAA1949689.1"/>
    </source>
</evidence>
<protein>
    <recommendedName>
        <fullName evidence="1">DUF4185 domain-containing protein</fullName>
    </recommendedName>
</protein>
<evidence type="ECO:0000313" key="3">
    <source>
        <dbReference type="Proteomes" id="UP001499854"/>
    </source>
</evidence>
<dbReference type="Pfam" id="PF13810">
    <property type="entry name" value="DUF4185"/>
    <property type="match status" value="1"/>
</dbReference>
<dbReference type="RefSeq" id="WP_344654849.1">
    <property type="nucleotide sequence ID" value="NZ_BAAAQM010000001.1"/>
</dbReference>